<organism evidence="1 2">
    <name type="scientific">Artomyces pyxidatus</name>
    <dbReference type="NCBI Taxonomy" id="48021"/>
    <lineage>
        <taxon>Eukaryota</taxon>
        <taxon>Fungi</taxon>
        <taxon>Dikarya</taxon>
        <taxon>Basidiomycota</taxon>
        <taxon>Agaricomycotina</taxon>
        <taxon>Agaricomycetes</taxon>
        <taxon>Russulales</taxon>
        <taxon>Auriscalpiaceae</taxon>
        <taxon>Artomyces</taxon>
    </lineage>
</organism>
<accession>A0ACB8SWW8</accession>
<comment type="caution">
    <text evidence="1">The sequence shown here is derived from an EMBL/GenBank/DDBJ whole genome shotgun (WGS) entry which is preliminary data.</text>
</comment>
<keyword evidence="2" id="KW-1185">Reference proteome</keyword>
<gene>
    <name evidence="1" type="ORF">BV25DRAFT_1806216</name>
</gene>
<name>A0ACB8SWW8_9AGAM</name>
<protein>
    <submittedName>
        <fullName evidence="1">Uncharacterized protein</fullName>
    </submittedName>
</protein>
<sequence length="246" mass="27713">MFFDLRGDPVSPHPLSHFPRTHERVVQSDVFRYRYRRKAHGRLLKTHGLTCCLTGGRACALWGTTGRIPTDIDMIVMATAGSQEQVKRTLVADDARYYIVSSTNPRNTYKVLWHRVRPSVPCKVDILVPPVLSIPTIDAARITFVRHIPVQPLFSLLLLKLQAWNDHRSSRSSNVSVKQHTDAQDIDALLVIAVANDVNVAKEAWLPGSVLTIARARIWDYARSFPSSVDQWKKLGYTSIGMGGFR</sequence>
<dbReference type="Proteomes" id="UP000814140">
    <property type="component" value="Unassembled WGS sequence"/>
</dbReference>
<evidence type="ECO:0000313" key="2">
    <source>
        <dbReference type="Proteomes" id="UP000814140"/>
    </source>
</evidence>
<evidence type="ECO:0000313" key="1">
    <source>
        <dbReference type="EMBL" id="KAI0061089.1"/>
    </source>
</evidence>
<dbReference type="EMBL" id="MU277214">
    <property type="protein sequence ID" value="KAI0061089.1"/>
    <property type="molecule type" value="Genomic_DNA"/>
</dbReference>
<reference evidence="1" key="2">
    <citation type="journal article" date="2022" name="New Phytol.">
        <title>Evolutionary transition to the ectomycorrhizal habit in the genomes of a hyperdiverse lineage of mushroom-forming fungi.</title>
        <authorList>
            <person name="Looney B."/>
            <person name="Miyauchi S."/>
            <person name="Morin E."/>
            <person name="Drula E."/>
            <person name="Courty P.E."/>
            <person name="Kohler A."/>
            <person name="Kuo A."/>
            <person name="LaButti K."/>
            <person name="Pangilinan J."/>
            <person name="Lipzen A."/>
            <person name="Riley R."/>
            <person name="Andreopoulos W."/>
            <person name="He G."/>
            <person name="Johnson J."/>
            <person name="Nolan M."/>
            <person name="Tritt A."/>
            <person name="Barry K.W."/>
            <person name="Grigoriev I.V."/>
            <person name="Nagy L.G."/>
            <person name="Hibbett D."/>
            <person name="Henrissat B."/>
            <person name="Matheny P.B."/>
            <person name="Labbe J."/>
            <person name="Martin F.M."/>
        </authorList>
    </citation>
    <scope>NUCLEOTIDE SEQUENCE</scope>
    <source>
        <strain evidence="1">HHB10654</strain>
    </source>
</reference>
<proteinExistence type="predicted"/>
<reference evidence="1" key="1">
    <citation type="submission" date="2021-03" db="EMBL/GenBank/DDBJ databases">
        <authorList>
            <consortium name="DOE Joint Genome Institute"/>
            <person name="Ahrendt S."/>
            <person name="Looney B.P."/>
            <person name="Miyauchi S."/>
            <person name="Morin E."/>
            <person name="Drula E."/>
            <person name="Courty P.E."/>
            <person name="Chicoki N."/>
            <person name="Fauchery L."/>
            <person name="Kohler A."/>
            <person name="Kuo A."/>
            <person name="Labutti K."/>
            <person name="Pangilinan J."/>
            <person name="Lipzen A."/>
            <person name="Riley R."/>
            <person name="Andreopoulos W."/>
            <person name="He G."/>
            <person name="Johnson J."/>
            <person name="Barry K.W."/>
            <person name="Grigoriev I.V."/>
            <person name="Nagy L."/>
            <person name="Hibbett D."/>
            <person name="Henrissat B."/>
            <person name="Matheny P.B."/>
            <person name="Labbe J."/>
            <person name="Martin F."/>
        </authorList>
    </citation>
    <scope>NUCLEOTIDE SEQUENCE</scope>
    <source>
        <strain evidence="1">HHB10654</strain>
    </source>
</reference>